<evidence type="ECO:0000256" key="6">
    <source>
        <dbReference type="ARBA" id="ARBA00022679"/>
    </source>
</evidence>
<comment type="pathway">
    <text evidence="2">Cofactor biosynthesis; NAD(+) biosynthesis; quinolinate from iminoaspartate: step 1/1.</text>
</comment>
<dbReference type="NCBIfam" id="NF006883">
    <property type="entry name" value="PRK09375.2-4"/>
    <property type="match status" value="1"/>
</dbReference>
<dbReference type="AlphaFoldDB" id="A0A7K1KQP7"/>
<keyword evidence="8" id="KW-0408">Iron</keyword>
<dbReference type="NCBIfam" id="TIGR00550">
    <property type="entry name" value="nadA"/>
    <property type="match status" value="1"/>
</dbReference>
<keyword evidence="7" id="KW-0479">Metal-binding</keyword>
<sequence length="345" mass="37309">MENSVRDILAIKQTMGSRLAILGHHYQSDAVIALTDIQGDSLELARRIGDLDAEHIVFCGVYFMAESAAILRRPGQNIHIPDASATCPMADMAEAERVKTTLEILEKNGRTVIPLTYVNSSAAVKGVVGRHGGSVCTSANAATMLAWAMDRGDAVLFLPDRHLAMNTANALNITEGDRVILPREVIDGDPRLSIDPAAIADKRLMVWPGYCPIHEEFSIRTIAELRTKNPATRIVVHPECDPAVVKAADGSGSTTYLINYVAKAPAGSIIYIGTEINLVSRLADRFPDKTIKPLSLSQCDDMAKITTTNLAALLRDIETSTPVEVDEDIKAPARLALQRMLDACA</sequence>
<keyword evidence="9" id="KW-0411">Iron-sulfur</keyword>
<name>A0A7K1KQP7_9BACT</name>
<keyword evidence="4" id="KW-0004">4Fe-4S</keyword>
<dbReference type="SUPFAM" id="SSF142754">
    <property type="entry name" value="NadA-like"/>
    <property type="match status" value="1"/>
</dbReference>
<keyword evidence="5" id="KW-0662">Pyridine nucleotide biosynthesis</keyword>
<dbReference type="RefSeq" id="WP_367614130.1">
    <property type="nucleotide sequence ID" value="NZ_WODC01000008.1"/>
</dbReference>
<dbReference type="Pfam" id="PF02445">
    <property type="entry name" value="NadA"/>
    <property type="match status" value="1"/>
</dbReference>
<evidence type="ECO:0000256" key="1">
    <source>
        <dbReference type="ARBA" id="ARBA00001966"/>
    </source>
</evidence>
<evidence type="ECO:0000256" key="4">
    <source>
        <dbReference type="ARBA" id="ARBA00022485"/>
    </source>
</evidence>
<accession>A0A7K1KQP7</accession>
<dbReference type="GO" id="GO:0005829">
    <property type="term" value="C:cytosol"/>
    <property type="evidence" value="ECO:0007669"/>
    <property type="project" value="TreeGrafter"/>
</dbReference>
<dbReference type="Proteomes" id="UP000461162">
    <property type="component" value="Unassembled WGS sequence"/>
</dbReference>
<comment type="caution">
    <text evidence="11">The sequence shown here is derived from an EMBL/GenBank/DDBJ whole genome shotgun (WGS) entry which is preliminary data.</text>
</comment>
<dbReference type="InterPro" id="IPR003473">
    <property type="entry name" value="NadA"/>
</dbReference>
<dbReference type="GO" id="GO:0008987">
    <property type="term" value="F:quinolinate synthetase A activity"/>
    <property type="evidence" value="ECO:0007669"/>
    <property type="project" value="UniProtKB-UniRule"/>
</dbReference>
<evidence type="ECO:0000256" key="2">
    <source>
        <dbReference type="ARBA" id="ARBA00005065"/>
    </source>
</evidence>
<dbReference type="EMBL" id="WODC01000008">
    <property type="protein sequence ID" value="MUM78426.1"/>
    <property type="molecule type" value="Genomic_DNA"/>
</dbReference>
<dbReference type="GO" id="GO:0051539">
    <property type="term" value="F:4 iron, 4 sulfur cluster binding"/>
    <property type="evidence" value="ECO:0007669"/>
    <property type="project" value="UniProtKB-KW"/>
</dbReference>
<gene>
    <name evidence="11" type="primary">nadA</name>
    <name evidence="11" type="ORF">GKC30_12345</name>
</gene>
<evidence type="ECO:0000256" key="8">
    <source>
        <dbReference type="ARBA" id="ARBA00023004"/>
    </source>
</evidence>
<keyword evidence="6" id="KW-0808">Transferase</keyword>
<dbReference type="PANTHER" id="PTHR30573:SF0">
    <property type="entry name" value="QUINOLINATE SYNTHASE, CHLOROPLASTIC"/>
    <property type="match status" value="1"/>
</dbReference>
<dbReference type="EC" id="2.5.1.72" evidence="3 10"/>
<dbReference type="GO" id="GO:0034628">
    <property type="term" value="P:'de novo' NAD+ biosynthetic process from L-aspartate"/>
    <property type="evidence" value="ECO:0007669"/>
    <property type="project" value="TreeGrafter"/>
</dbReference>
<evidence type="ECO:0000256" key="9">
    <source>
        <dbReference type="ARBA" id="ARBA00023014"/>
    </source>
</evidence>
<evidence type="ECO:0000313" key="11">
    <source>
        <dbReference type="EMBL" id="MUM78426.1"/>
    </source>
</evidence>
<comment type="cofactor">
    <cofactor evidence="1">
        <name>[4Fe-4S] cluster</name>
        <dbReference type="ChEBI" id="CHEBI:49883"/>
    </cofactor>
</comment>
<evidence type="ECO:0000313" key="12">
    <source>
        <dbReference type="Proteomes" id="UP000461162"/>
    </source>
</evidence>
<reference evidence="11 12" key="1">
    <citation type="submission" date="2019-11" db="EMBL/GenBank/DDBJ databases">
        <title>Pseudodesulfovibrio alkaliphilus, sp. nov., an alkaliphilic sulfate-reducing bacteria from mud volcano of Taman peninsula, Russia.</title>
        <authorList>
            <person name="Frolova A."/>
            <person name="Merkel A.Y."/>
            <person name="Slobodkin A.I."/>
        </authorList>
    </citation>
    <scope>NUCLEOTIDE SEQUENCE [LARGE SCALE GENOMIC DNA]</scope>
    <source>
        <strain evidence="11 12">F-1</strain>
    </source>
</reference>
<dbReference type="GO" id="GO:0046872">
    <property type="term" value="F:metal ion binding"/>
    <property type="evidence" value="ECO:0007669"/>
    <property type="project" value="UniProtKB-KW"/>
</dbReference>
<evidence type="ECO:0000256" key="7">
    <source>
        <dbReference type="ARBA" id="ARBA00022723"/>
    </source>
</evidence>
<proteinExistence type="predicted"/>
<dbReference type="UniPathway" id="UPA00253">
    <property type="reaction ID" value="UER00327"/>
</dbReference>
<organism evidence="11 12">
    <name type="scientific">Pseudodesulfovibrio alkaliphilus</name>
    <dbReference type="NCBI Taxonomy" id="2661613"/>
    <lineage>
        <taxon>Bacteria</taxon>
        <taxon>Pseudomonadati</taxon>
        <taxon>Thermodesulfobacteriota</taxon>
        <taxon>Desulfovibrionia</taxon>
        <taxon>Desulfovibrionales</taxon>
        <taxon>Desulfovibrionaceae</taxon>
    </lineage>
</organism>
<dbReference type="Gene3D" id="3.40.50.10800">
    <property type="entry name" value="NadA-like"/>
    <property type="match status" value="3"/>
</dbReference>
<dbReference type="InterPro" id="IPR036094">
    <property type="entry name" value="NadA_sf"/>
</dbReference>
<evidence type="ECO:0000256" key="3">
    <source>
        <dbReference type="ARBA" id="ARBA00012669"/>
    </source>
</evidence>
<keyword evidence="12" id="KW-1185">Reference proteome</keyword>
<evidence type="ECO:0000256" key="10">
    <source>
        <dbReference type="NCBIfam" id="TIGR00550"/>
    </source>
</evidence>
<dbReference type="PANTHER" id="PTHR30573">
    <property type="entry name" value="QUINOLINATE SYNTHETASE A"/>
    <property type="match status" value="1"/>
</dbReference>
<evidence type="ECO:0000256" key="5">
    <source>
        <dbReference type="ARBA" id="ARBA00022642"/>
    </source>
</evidence>
<protein>
    <recommendedName>
        <fullName evidence="3 10">Quinolinate synthase</fullName>
        <ecNumber evidence="3 10">2.5.1.72</ecNumber>
    </recommendedName>
</protein>